<evidence type="ECO:0000313" key="11">
    <source>
        <dbReference type="Proteomes" id="UP000011200"/>
    </source>
</evidence>
<dbReference type="Pfam" id="PF07690">
    <property type="entry name" value="MFS_1"/>
    <property type="match status" value="1"/>
</dbReference>
<feature type="transmembrane region" description="Helical" evidence="8">
    <location>
        <begin position="350"/>
        <end position="370"/>
    </location>
</feature>
<dbReference type="InterPro" id="IPR020846">
    <property type="entry name" value="MFS_dom"/>
</dbReference>
<dbReference type="Proteomes" id="UP000011200">
    <property type="component" value="Chromosome"/>
</dbReference>
<dbReference type="SUPFAM" id="SSF103473">
    <property type="entry name" value="MFS general substrate transporter"/>
    <property type="match status" value="1"/>
</dbReference>
<evidence type="ECO:0000256" key="4">
    <source>
        <dbReference type="ARBA" id="ARBA00022692"/>
    </source>
</evidence>
<feature type="transmembrane region" description="Helical" evidence="8">
    <location>
        <begin position="296"/>
        <end position="313"/>
    </location>
</feature>
<evidence type="ECO:0000256" key="7">
    <source>
        <dbReference type="SAM" id="MobiDB-lite"/>
    </source>
</evidence>
<reference evidence="10 11" key="1">
    <citation type="journal article" date="2013" name="Genome Announc.">
        <title>Draft genome sequence of MKD8, a conjugal recipient Mycobacterium smegmatis strain.</title>
        <authorList>
            <person name="Gray T.A."/>
            <person name="Palumbo M.J."/>
            <person name="Derbyshire K.M."/>
        </authorList>
    </citation>
    <scope>NUCLEOTIDE SEQUENCE [LARGE SCALE GENOMIC DNA]</scope>
    <source>
        <strain evidence="10 11">MKD8</strain>
    </source>
</reference>
<feature type="transmembrane region" description="Helical" evidence="8">
    <location>
        <begin position="106"/>
        <end position="124"/>
    </location>
</feature>
<keyword evidence="2" id="KW-0813">Transport</keyword>
<dbReference type="EMBL" id="CP027541">
    <property type="protein sequence ID" value="AWT52950.1"/>
    <property type="molecule type" value="Genomic_DNA"/>
</dbReference>
<keyword evidence="3" id="KW-1003">Cell membrane</keyword>
<gene>
    <name evidence="10" type="ORF">D806_019680</name>
</gene>
<evidence type="ECO:0000256" key="6">
    <source>
        <dbReference type="ARBA" id="ARBA00023136"/>
    </source>
</evidence>
<evidence type="ECO:0000256" key="5">
    <source>
        <dbReference type="ARBA" id="ARBA00022989"/>
    </source>
</evidence>
<feature type="transmembrane region" description="Helical" evidence="8">
    <location>
        <begin position="72"/>
        <end position="94"/>
    </location>
</feature>
<feature type="domain" description="Major facilitator superfamily (MFS) profile" evidence="9">
    <location>
        <begin position="33"/>
        <end position="445"/>
    </location>
</feature>
<name>A0A2U9PMG4_MYCSE</name>
<feature type="transmembrane region" description="Helical" evidence="8">
    <location>
        <begin position="394"/>
        <end position="413"/>
    </location>
</feature>
<dbReference type="GeneID" id="93456790"/>
<evidence type="ECO:0000256" key="1">
    <source>
        <dbReference type="ARBA" id="ARBA00004651"/>
    </source>
</evidence>
<dbReference type="PROSITE" id="PS50850">
    <property type="entry name" value="MFS"/>
    <property type="match status" value="1"/>
</dbReference>
<feature type="transmembrane region" description="Helical" evidence="8">
    <location>
        <begin position="175"/>
        <end position="197"/>
    </location>
</feature>
<feature type="transmembrane region" description="Helical" evidence="8">
    <location>
        <begin position="419"/>
        <end position="439"/>
    </location>
</feature>
<evidence type="ECO:0000256" key="2">
    <source>
        <dbReference type="ARBA" id="ARBA00022448"/>
    </source>
</evidence>
<accession>A0A2U9PMG4</accession>
<dbReference type="Gene3D" id="1.20.1250.20">
    <property type="entry name" value="MFS general substrate transporter like domains"/>
    <property type="match status" value="2"/>
</dbReference>
<reference evidence="11" key="2">
    <citation type="submission" date="2018-03" db="EMBL/GenBank/DDBJ databases">
        <authorList>
            <person name="Derbyshire K."/>
            <person name="Gray T.A."/>
            <person name="Champion M."/>
        </authorList>
    </citation>
    <scope>NUCLEOTIDE SEQUENCE [LARGE SCALE GENOMIC DNA]</scope>
    <source>
        <strain evidence="11">MKD8</strain>
    </source>
</reference>
<evidence type="ECO:0000259" key="9">
    <source>
        <dbReference type="PROSITE" id="PS50850"/>
    </source>
</evidence>
<keyword evidence="5 8" id="KW-1133">Transmembrane helix</keyword>
<organism evidence="10 11">
    <name type="scientific">Mycolicibacterium smegmatis (strain MKD8)</name>
    <name type="common">Mycobacterium smegmatis</name>
    <dbReference type="NCBI Taxonomy" id="1214915"/>
    <lineage>
        <taxon>Bacteria</taxon>
        <taxon>Bacillati</taxon>
        <taxon>Actinomycetota</taxon>
        <taxon>Actinomycetes</taxon>
        <taxon>Mycobacteriales</taxon>
        <taxon>Mycobacteriaceae</taxon>
        <taxon>Mycolicibacterium</taxon>
    </lineage>
</organism>
<keyword evidence="4 8" id="KW-0812">Transmembrane</keyword>
<evidence type="ECO:0000256" key="8">
    <source>
        <dbReference type="SAM" id="Phobius"/>
    </source>
</evidence>
<feature type="transmembrane region" description="Helical" evidence="8">
    <location>
        <begin position="258"/>
        <end position="276"/>
    </location>
</feature>
<proteinExistence type="predicted"/>
<dbReference type="PANTHER" id="PTHR43045">
    <property type="entry name" value="SHIKIMATE TRANSPORTER"/>
    <property type="match status" value="1"/>
</dbReference>
<dbReference type="InterPro" id="IPR036259">
    <property type="entry name" value="MFS_trans_sf"/>
</dbReference>
<evidence type="ECO:0000313" key="10">
    <source>
        <dbReference type="EMBL" id="AWT52950.1"/>
    </source>
</evidence>
<feature type="transmembrane region" description="Helical" evidence="8">
    <location>
        <begin position="34"/>
        <end position="60"/>
    </location>
</feature>
<feature type="transmembrane region" description="Helical" evidence="8">
    <location>
        <begin position="130"/>
        <end position="154"/>
    </location>
</feature>
<dbReference type="InterPro" id="IPR011701">
    <property type="entry name" value="MFS"/>
</dbReference>
<dbReference type="CDD" id="cd17369">
    <property type="entry name" value="MFS_ShiA_like"/>
    <property type="match status" value="1"/>
</dbReference>
<sequence length="450" mass="47072">MSTPALNDASPTGTHAVPLTETPEQARRRQRRMALAAVVGTAVEWYDFYLYAAMASIVFATVFFPEGDSKFAALQSLATFAVGFLARPVGGVVFGALGDRIGRKRTLVVTFILMGVSTGVIGFLPDFATIGMWAPIALVLLRILQGLGAGAEFASAAVASYEHADVAKRGSMGSWPTLGMNLGLVLSAATVFVISLLGDDFLTTVGWRIPFVASFALVAVGLWIRASVPETPDFAQESEQRRTKAFPLIALLRQDWRGLAVVIGIALGCTSISYIFKTFSLAYLTQFKGVSAADSALGVTLAGIAAVLVIPLLGRLCDRWSSKRVLIVGGVLSGVWATFFLALLNTGETWAIWTALIVGTGVLVPTMMAAQGSFYSRQFPVATRASGVGTAREFGTSVAGGAAPLGALALVTASPTHSTVGVGVVLVGAAVLAVVPAMFDQGTKHSAYKN</sequence>
<evidence type="ECO:0000256" key="3">
    <source>
        <dbReference type="ARBA" id="ARBA00022475"/>
    </source>
</evidence>
<dbReference type="GO" id="GO:0005886">
    <property type="term" value="C:plasma membrane"/>
    <property type="evidence" value="ECO:0007669"/>
    <property type="project" value="UniProtKB-SubCell"/>
</dbReference>
<feature type="compositionally biased region" description="Polar residues" evidence="7">
    <location>
        <begin position="1"/>
        <end position="13"/>
    </location>
</feature>
<dbReference type="GO" id="GO:0022857">
    <property type="term" value="F:transmembrane transporter activity"/>
    <property type="evidence" value="ECO:0007669"/>
    <property type="project" value="InterPro"/>
</dbReference>
<dbReference type="RefSeq" id="WP_003893358.1">
    <property type="nucleotide sequence ID" value="NZ_CP027541.1"/>
</dbReference>
<feature type="transmembrane region" description="Helical" evidence="8">
    <location>
        <begin position="209"/>
        <end position="228"/>
    </location>
</feature>
<comment type="subcellular location">
    <subcellularLocation>
        <location evidence="1">Cell membrane</location>
        <topology evidence="1">Multi-pass membrane protein</topology>
    </subcellularLocation>
</comment>
<protein>
    <submittedName>
        <fullName evidence="10">Major facilitator family protein transporter</fullName>
    </submittedName>
</protein>
<feature type="region of interest" description="Disordered" evidence="7">
    <location>
        <begin position="1"/>
        <end position="25"/>
    </location>
</feature>
<feature type="transmembrane region" description="Helical" evidence="8">
    <location>
        <begin position="325"/>
        <end position="344"/>
    </location>
</feature>
<keyword evidence="6 8" id="KW-0472">Membrane</keyword>
<dbReference type="PANTHER" id="PTHR43045:SF1">
    <property type="entry name" value="SHIKIMATE TRANSPORTER"/>
    <property type="match status" value="1"/>
</dbReference>
<dbReference type="AlphaFoldDB" id="A0A2U9PMG4"/>